<evidence type="ECO:0000256" key="1">
    <source>
        <dbReference type="SAM" id="MobiDB-lite"/>
    </source>
</evidence>
<evidence type="ECO:0000313" key="3">
    <source>
        <dbReference type="EMBL" id="QDV41760.1"/>
    </source>
</evidence>
<feature type="region of interest" description="Disordered" evidence="1">
    <location>
        <begin position="30"/>
        <end position="57"/>
    </location>
</feature>
<dbReference type="EMBL" id="CP037423">
    <property type="protein sequence ID" value="QDV41760.1"/>
    <property type="molecule type" value="Genomic_DNA"/>
</dbReference>
<dbReference type="SMART" id="SM00368">
    <property type="entry name" value="LRR_RI"/>
    <property type="match status" value="6"/>
</dbReference>
<reference evidence="3 4" key="1">
    <citation type="submission" date="2019-03" db="EMBL/GenBank/DDBJ databases">
        <title>Deep-cultivation of Planctomycetes and their phenomic and genomic characterization uncovers novel biology.</title>
        <authorList>
            <person name="Wiegand S."/>
            <person name="Jogler M."/>
            <person name="Boedeker C."/>
            <person name="Pinto D."/>
            <person name="Vollmers J."/>
            <person name="Rivas-Marin E."/>
            <person name="Kohn T."/>
            <person name="Peeters S.H."/>
            <person name="Heuer A."/>
            <person name="Rast P."/>
            <person name="Oberbeckmann S."/>
            <person name="Bunk B."/>
            <person name="Jeske O."/>
            <person name="Meyerdierks A."/>
            <person name="Storesund J.E."/>
            <person name="Kallscheuer N."/>
            <person name="Luecker S."/>
            <person name="Lage O.M."/>
            <person name="Pohl T."/>
            <person name="Merkel B.J."/>
            <person name="Hornburger P."/>
            <person name="Mueller R.-W."/>
            <person name="Bruemmer F."/>
            <person name="Labrenz M."/>
            <person name="Spormann A.M."/>
            <person name="Op den Camp H."/>
            <person name="Overmann J."/>
            <person name="Amann R."/>
            <person name="Jetten M.S.M."/>
            <person name="Mascher T."/>
            <person name="Medema M.H."/>
            <person name="Devos D.P."/>
            <person name="Kaster A.-K."/>
            <person name="Ovreas L."/>
            <person name="Rohde M."/>
            <person name="Galperin M.Y."/>
            <person name="Jogler C."/>
        </authorList>
    </citation>
    <scope>NUCLEOTIDE SEQUENCE [LARGE SCALE GENOMIC DNA]</scope>
    <source>
        <strain evidence="3 4">Enr13</strain>
    </source>
</reference>
<evidence type="ECO:0000313" key="4">
    <source>
        <dbReference type="Proteomes" id="UP000319004"/>
    </source>
</evidence>
<proteinExistence type="predicted"/>
<gene>
    <name evidence="3" type="ORF">Enr13x_16030</name>
</gene>
<dbReference type="SUPFAM" id="SSF52047">
    <property type="entry name" value="RNI-like"/>
    <property type="match status" value="2"/>
</dbReference>
<keyword evidence="4" id="KW-1185">Reference proteome</keyword>
<dbReference type="OrthoDB" id="292187at2"/>
<sequence length="761" mass="83285" precursor="true">MTRRLRSVTVIAAFLVSGVAASTARAQQDALPQQEVLPRQDQRSERPIVSSESRGADEQSIEAAIERLSDTKFSRRQAAYLYLIGCGKDAIAGLEHAAGVDDFNVAERCVRALAEITRDSACTEAALLALDRLAADDTKRVAKLAASESKRLRMTKEELAVEALVAAGVRVQRSTRGEVYYLRISRDEDLFWLKFLPRLRRVSLSGNGITDGGLKHLFDCKQLTDVSFGGTAVTDAGLAQLQHLPSLTGLHLLDNQITADGIRGLKAVKGLTSLSWLSPIDAERLQAMGELQRLTSFTLSTKQVTEHLVDVVNRLAQLTKLHLSATGVTDSQCEHLARIKTATYLSLMQSPELTLAGWQHLGRMDLHSLSTYQTPVTDAGMKCLGSATELKYLTLSDSPISDEGLLHLKKLNNLRYLRLRATNVTQPGADRLKELLPNLRTVKIDSPGFTPAKAYSVTTAIDKKNVHLRTALTDATLKQLRQEKDVHTVYMTRINSNDQQVQMIATLPIKGLVIDSDAVTDQGLAALKAHRHLQSLTVTSDQLTDGCKDAILAIPSLSKLWIQKAPLTDAGVQALITGMCNKQQLDTLSFGNCPQITNQALDGIAKLKSLTHLTLRDNPQLDSGVLRFVRELPGLTELRLEGNVVQAADLEHLSTLKLERLHLSNARIADGAMAALAEACPDLKQLGVAKSNLDDAAMPAIGKLKQLEWLWLYGTPISDDGLAELDDLKHLKNVYVNADTVTAQGQQRFQQQHPAATLRRN</sequence>
<dbReference type="InterPro" id="IPR006553">
    <property type="entry name" value="Leu-rich_rpt_Cys-con_subtyp"/>
</dbReference>
<dbReference type="GO" id="GO:0031146">
    <property type="term" value="P:SCF-dependent proteasomal ubiquitin-dependent protein catabolic process"/>
    <property type="evidence" value="ECO:0007669"/>
    <property type="project" value="TreeGrafter"/>
</dbReference>
<dbReference type="Gene3D" id="3.80.10.10">
    <property type="entry name" value="Ribonuclease Inhibitor"/>
    <property type="match status" value="3"/>
</dbReference>
<dbReference type="PANTHER" id="PTHR13318:SF95">
    <property type="entry name" value="F-BOX PROTEIN YLR352W"/>
    <property type="match status" value="1"/>
</dbReference>
<dbReference type="Proteomes" id="UP000319004">
    <property type="component" value="Chromosome"/>
</dbReference>
<dbReference type="PANTHER" id="PTHR13318">
    <property type="entry name" value="PARTNER OF PAIRED, ISOFORM B-RELATED"/>
    <property type="match status" value="1"/>
</dbReference>
<dbReference type="InterPro" id="IPR001611">
    <property type="entry name" value="Leu-rich_rpt"/>
</dbReference>
<dbReference type="SMART" id="SM00367">
    <property type="entry name" value="LRR_CC"/>
    <property type="match status" value="6"/>
</dbReference>
<dbReference type="KEGG" id="snep:Enr13x_16030"/>
<name>A0A518HLR0_9BACT</name>
<keyword evidence="2" id="KW-0732">Signal</keyword>
<organism evidence="3 4">
    <name type="scientific">Stieleria neptunia</name>
    <dbReference type="NCBI Taxonomy" id="2527979"/>
    <lineage>
        <taxon>Bacteria</taxon>
        <taxon>Pseudomonadati</taxon>
        <taxon>Planctomycetota</taxon>
        <taxon>Planctomycetia</taxon>
        <taxon>Pirellulales</taxon>
        <taxon>Pirellulaceae</taxon>
        <taxon>Stieleria</taxon>
    </lineage>
</organism>
<feature type="signal peptide" evidence="2">
    <location>
        <begin position="1"/>
        <end position="26"/>
    </location>
</feature>
<dbReference type="InterPro" id="IPR032675">
    <property type="entry name" value="LRR_dom_sf"/>
</dbReference>
<dbReference type="GO" id="GO:0019005">
    <property type="term" value="C:SCF ubiquitin ligase complex"/>
    <property type="evidence" value="ECO:0007669"/>
    <property type="project" value="TreeGrafter"/>
</dbReference>
<dbReference type="Pfam" id="PF13516">
    <property type="entry name" value="LRR_6"/>
    <property type="match status" value="1"/>
</dbReference>
<protein>
    <submittedName>
        <fullName evidence="3">Leucine Rich repeats (2 copies)</fullName>
    </submittedName>
</protein>
<evidence type="ECO:0000256" key="2">
    <source>
        <dbReference type="SAM" id="SignalP"/>
    </source>
</evidence>
<dbReference type="RefSeq" id="WP_145385432.1">
    <property type="nucleotide sequence ID" value="NZ_CP037423.1"/>
</dbReference>
<accession>A0A518HLR0</accession>
<dbReference type="AlphaFoldDB" id="A0A518HLR0"/>
<feature type="chain" id="PRO_5021815261" evidence="2">
    <location>
        <begin position="27"/>
        <end position="761"/>
    </location>
</feature>